<evidence type="ECO:0000256" key="3">
    <source>
        <dbReference type="SAM" id="SignalP"/>
    </source>
</evidence>
<feature type="region of interest" description="Disordered" evidence="1">
    <location>
        <begin position="24"/>
        <end position="59"/>
    </location>
</feature>
<gene>
    <name evidence="4" type="ORF">PFISCL1PPCAC_1440</name>
</gene>
<keyword evidence="2" id="KW-0472">Membrane</keyword>
<keyword evidence="2" id="KW-1133">Transmembrane helix</keyword>
<evidence type="ECO:0000313" key="5">
    <source>
        <dbReference type="Proteomes" id="UP001432322"/>
    </source>
</evidence>
<dbReference type="EMBL" id="BTSY01000001">
    <property type="protein sequence ID" value="GMT10143.1"/>
    <property type="molecule type" value="Genomic_DNA"/>
</dbReference>
<proteinExistence type="predicted"/>
<feature type="compositionally biased region" description="Basic and acidic residues" evidence="1">
    <location>
        <begin position="24"/>
        <end position="38"/>
    </location>
</feature>
<feature type="chain" id="PRO_5043630136" evidence="3">
    <location>
        <begin position="23"/>
        <end position="270"/>
    </location>
</feature>
<name>A0AAV5UTZ0_9BILA</name>
<accession>A0AAV5UTZ0</accession>
<feature type="signal peptide" evidence="3">
    <location>
        <begin position="1"/>
        <end position="22"/>
    </location>
</feature>
<protein>
    <submittedName>
        <fullName evidence="4">Uncharacterized protein</fullName>
    </submittedName>
</protein>
<sequence length="270" mass="30971">LMTTGRCLLLLYFATILTVSDEKPTRRMGEGEINKDYVDFPSDDNSNSSKGPPRSDTVTPTRLLVTEDEMAKNIVYDEEDFDKRIFDRPNPRPIPFPRDGRTYACHELLPSEIPIEYACDLRYTIRAYSEVDQFLEDYRSWAPSVTHSDIRRVAKTSNIYPCVALMRSEVGHLTISCGCDHVEVNCADLPLKASKIVEFIQMGTERAKPVEKTPSEKGKIFFDRYKWHIMSGIILLLSALILLVISIVEWKGMKNNEQKRSQRIQSLSDR</sequence>
<feature type="transmembrane region" description="Helical" evidence="2">
    <location>
        <begin position="227"/>
        <end position="250"/>
    </location>
</feature>
<reference evidence="4" key="1">
    <citation type="submission" date="2023-10" db="EMBL/GenBank/DDBJ databases">
        <title>Genome assembly of Pristionchus species.</title>
        <authorList>
            <person name="Yoshida K."/>
            <person name="Sommer R.J."/>
        </authorList>
    </citation>
    <scope>NUCLEOTIDE SEQUENCE</scope>
    <source>
        <strain evidence="4">RS5133</strain>
    </source>
</reference>
<dbReference type="AlphaFoldDB" id="A0AAV5UTZ0"/>
<evidence type="ECO:0000256" key="2">
    <source>
        <dbReference type="SAM" id="Phobius"/>
    </source>
</evidence>
<keyword evidence="5" id="KW-1185">Reference proteome</keyword>
<feature type="compositionally biased region" description="Polar residues" evidence="1">
    <location>
        <begin position="43"/>
        <end position="59"/>
    </location>
</feature>
<feature type="non-terminal residue" evidence="4">
    <location>
        <position position="1"/>
    </location>
</feature>
<dbReference type="Proteomes" id="UP001432322">
    <property type="component" value="Unassembled WGS sequence"/>
</dbReference>
<keyword evidence="2" id="KW-0812">Transmembrane</keyword>
<evidence type="ECO:0000313" key="4">
    <source>
        <dbReference type="EMBL" id="GMT10143.1"/>
    </source>
</evidence>
<feature type="non-terminal residue" evidence="4">
    <location>
        <position position="270"/>
    </location>
</feature>
<keyword evidence="3" id="KW-0732">Signal</keyword>
<evidence type="ECO:0000256" key="1">
    <source>
        <dbReference type="SAM" id="MobiDB-lite"/>
    </source>
</evidence>
<organism evidence="4 5">
    <name type="scientific">Pristionchus fissidentatus</name>
    <dbReference type="NCBI Taxonomy" id="1538716"/>
    <lineage>
        <taxon>Eukaryota</taxon>
        <taxon>Metazoa</taxon>
        <taxon>Ecdysozoa</taxon>
        <taxon>Nematoda</taxon>
        <taxon>Chromadorea</taxon>
        <taxon>Rhabditida</taxon>
        <taxon>Rhabditina</taxon>
        <taxon>Diplogasteromorpha</taxon>
        <taxon>Diplogasteroidea</taxon>
        <taxon>Neodiplogasteridae</taxon>
        <taxon>Pristionchus</taxon>
    </lineage>
</organism>
<comment type="caution">
    <text evidence="4">The sequence shown here is derived from an EMBL/GenBank/DDBJ whole genome shotgun (WGS) entry which is preliminary data.</text>
</comment>